<evidence type="ECO:0000313" key="1">
    <source>
        <dbReference type="EMBL" id="AUN99435.1"/>
    </source>
</evidence>
<organism evidence="1 2">
    <name type="scientific">Bacteriovorax stolpii</name>
    <name type="common">Bdellovibrio stolpii</name>
    <dbReference type="NCBI Taxonomy" id="960"/>
    <lineage>
        <taxon>Bacteria</taxon>
        <taxon>Pseudomonadati</taxon>
        <taxon>Bdellovibrionota</taxon>
        <taxon>Bacteriovoracia</taxon>
        <taxon>Bacteriovoracales</taxon>
        <taxon>Bacteriovoracaceae</taxon>
        <taxon>Bacteriovorax</taxon>
    </lineage>
</organism>
<dbReference type="Proteomes" id="UP000235584">
    <property type="component" value="Chromosome"/>
</dbReference>
<dbReference type="RefSeq" id="WP_102244726.1">
    <property type="nucleotide sequence ID" value="NZ_CP025704.1"/>
</dbReference>
<sequence length="491" mass="55809">MSIRILVLALSMCQATSLFAKTNGDIVKNSPFTPEKFTFQAWSEEDAAVKMKSSEKKRKPANSSMIDDSMMSKELKAIQTRLHGIKTSEAMEAFLDELDKNYESYPTDVKFYITQVMPTKAFRGFFYRLKPLFDGKSNFVHSQILTTAKAMATRVKVFLPYEHAEAGYEYVSSPFLDAKGEMVEGFKEEADVQLWVVNELLPLINTATQRLEKLSLVEPIVWDQKMVFGSQSFADGINRFKLIGEFEKNLALSASYSAITSIATMRAYSVQKTVALYKEIGFLYGFDGFGLFNRIDGVSAEKISKVIRKPAFASTGTLMPDGAKWMDYAYKASQKSLKRLSMAWELSSSERKDENLYAFNTNYISVNRDEIEENLRILNRVVMSKETETLRSAVTGEVVQFNYSKLFTNPPKDLKVFLPTQFDKNAKASREVTLANGTKKTLTYRNYLEGSATGWDVKQYEAYFPSIKANDDVYRTVRVLNHIQGNWLAIR</sequence>
<evidence type="ECO:0000313" key="2">
    <source>
        <dbReference type="Proteomes" id="UP000235584"/>
    </source>
</evidence>
<accession>A0A2K9NWJ6</accession>
<gene>
    <name evidence="1" type="ORF">C0V70_15230</name>
</gene>
<dbReference type="OrthoDB" id="9827494at2"/>
<protein>
    <submittedName>
        <fullName evidence="1">Uncharacterized protein</fullName>
    </submittedName>
</protein>
<dbReference type="EMBL" id="CP025704">
    <property type="protein sequence ID" value="AUN99435.1"/>
    <property type="molecule type" value="Genomic_DNA"/>
</dbReference>
<keyword evidence="2" id="KW-1185">Reference proteome</keyword>
<reference evidence="1 2" key="1">
    <citation type="submission" date="2018-01" db="EMBL/GenBank/DDBJ databases">
        <title>Complete genome sequence of Bacteriovorax stolpii DSM12778.</title>
        <authorList>
            <person name="Tang B."/>
            <person name="Chang J."/>
        </authorList>
    </citation>
    <scope>NUCLEOTIDE SEQUENCE [LARGE SCALE GENOMIC DNA]</scope>
    <source>
        <strain evidence="1 2">DSM 12778</strain>
    </source>
</reference>
<dbReference type="KEGG" id="bsto:C0V70_15230"/>
<dbReference type="AlphaFoldDB" id="A0A2K9NWJ6"/>
<proteinExistence type="predicted"/>
<name>A0A2K9NWJ6_BACTC</name>